<comment type="caution">
    <text evidence="5">The sequence shown here is derived from an EMBL/GenBank/DDBJ whole genome shotgun (WGS) entry which is preliminary data.</text>
</comment>
<dbReference type="PANTHER" id="PTHR44688:SF16">
    <property type="entry name" value="DNA-BINDING TRANSCRIPTIONAL ACTIVATOR DEVR_DOSR"/>
    <property type="match status" value="1"/>
</dbReference>
<keyword evidence="1" id="KW-0805">Transcription regulation</keyword>
<gene>
    <name evidence="5" type="ORF">NDO55_00270</name>
</gene>
<protein>
    <submittedName>
        <fullName evidence="5">Helix-turn-helix transcriptional regulator</fullName>
    </submittedName>
</protein>
<dbReference type="PRINTS" id="PR00038">
    <property type="entry name" value="HTHLUXR"/>
</dbReference>
<dbReference type="CDD" id="cd06170">
    <property type="entry name" value="LuxR_C_like"/>
    <property type="match status" value="1"/>
</dbReference>
<reference evidence="5" key="1">
    <citation type="submission" date="2022-06" db="EMBL/GenBank/DDBJ databases">
        <title>Sphingomicrobium sedimins sp. nov., a marine bacterium isolated from tidal flat.</title>
        <authorList>
            <person name="Kim C.-H."/>
            <person name="Yoo Y."/>
            <person name="Kim J.-J."/>
        </authorList>
    </citation>
    <scope>NUCLEOTIDE SEQUENCE</scope>
    <source>
        <strain evidence="5">GRR-S6-50</strain>
    </source>
</reference>
<dbReference type="PROSITE" id="PS50043">
    <property type="entry name" value="HTH_LUXR_2"/>
    <property type="match status" value="1"/>
</dbReference>
<evidence type="ECO:0000256" key="1">
    <source>
        <dbReference type="ARBA" id="ARBA00023015"/>
    </source>
</evidence>
<keyword evidence="2" id="KW-0238">DNA-binding</keyword>
<dbReference type="SMART" id="SM00421">
    <property type="entry name" value="HTH_LUXR"/>
    <property type="match status" value="1"/>
</dbReference>
<feature type="domain" description="HTH luxR-type" evidence="4">
    <location>
        <begin position="265"/>
        <end position="330"/>
    </location>
</feature>
<evidence type="ECO:0000313" key="5">
    <source>
        <dbReference type="EMBL" id="MCM8556254.1"/>
    </source>
</evidence>
<dbReference type="GO" id="GO:0006355">
    <property type="term" value="P:regulation of DNA-templated transcription"/>
    <property type="evidence" value="ECO:0007669"/>
    <property type="project" value="InterPro"/>
</dbReference>
<evidence type="ECO:0000256" key="3">
    <source>
        <dbReference type="ARBA" id="ARBA00023163"/>
    </source>
</evidence>
<evidence type="ECO:0000256" key="2">
    <source>
        <dbReference type="ARBA" id="ARBA00023125"/>
    </source>
</evidence>
<dbReference type="RefSeq" id="WP_252111287.1">
    <property type="nucleotide sequence ID" value="NZ_JAMSHT010000001.1"/>
</dbReference>
<dbReference type="Pfam" id="PF00196">
    <property type="entry name" value="GerE"/>
    <property type="match status" value="1"/>
</dbReference>
<sequence>MELSSAEVEQVAEIQRRLLELPRDRSMGAIREILERIAEFVGAKGGWSGNWFDGQLVFVPLNIGPQIEQQILDNYLGIDEEGFFLMKDPDYEATNRMRREMGSNVAPDWEVYPDSVRSEDWFTSIFVPAGAEWVIGMTARLPVGEAIMVFTYASKDDPNYRNERTVAKFKLIHPAFVAAFERLYEMSFDRDTFLGLIDIFPYPAILKANDGEICATSPGAKGTDWEGMVSKDEPRVFVLQGPNLPDLRGTQLAIDLSDSDADLNHLGRKAGLSERQSEVAEQIAMGHSDKEIARTLGISPNTARRHCEAVLDRLRVNSRSGVLMALLSGRSPRRLA</sequence>
<dbReference type="Gene3D" id="1.10.10.10">
    <property type="entry name" value="Winged helix-like DNA-binding domain superfamily/Winged helix DNA-binding domain"/>
    <property type="match status" value="1"/>
</dbReference>
<accession>A0A9X2J112</accession>
<dbReference type="InterPro" id="IPR016032">
    <property type="entry name" value="Sig_transdc_resp-reg_C-effctor"/>
</dbReference>
<keyword evidence="3" id="KW-0804">Transcription</keyword>
<keyword evidence="6" id="KW-1185">Reference proteome</keyword>
<dbReference type="InterPro" id="IPR036388">
    <property type="entry name" value="WH-like_DNA-bd_sf"/>
</dbReference>
<dbReference type="GO" id="GO:0003677">
    <property type="term" value="F:DNA binding"/>
    <property type="evidence" value="ECO:0007669"/>
    <property type="project" value="UniProtKB-KW"/>
</dbReference>
<dbReference type="InterPro" id="IPR000792">
    <property type="entry name" value="Tscrpt_reg_LuxR_C"/>
</dbReference>
<dbReference type="SUPFAM" id="SSF46894">
    <property type="entry name" value="C-terminal effector domain of the bipartite response regulators"/>
    <property type="match status" value="1"/>
</dbReference>
<evidence type="ECO:0000313" key="6">
    <source>
        <dbReference type="Proteomes" id="UP001155128"/>
    </source>
</evidence>
<proteinExistence type="predicted"/>
<evidence type="ECO:0000259" key="4">
    <source>
        <dbReference type="PROSITE" id="PS50043"/>
    </source>
</evidence>
<dbReference type="PANTHER" id="PTHR44688">
    <property type="entry name" value="DNA-BINDING TRANSCRIPTIONAL ACTIVATOR DEVR_DOSR"/>
    <property type="match status" value="1"/>
</dbReference>
<name>A0A9X2J112_9SPHN</name>
<organism evidence="5 6">
    <name type="scientific">Sphingomicrobium sediminis</name>
    <dbReference type="NCBI Taxonomy" id="2950949"/>
    <lineage>
        <taxon>Bacteria</taxon>
        <taxon>Pseudomonadati</taxon>
        <taxon>Pseudomonadota</taxon>
        <taxon>Alphaproteobacteria</taxon>
        <taxon>Sphingomonadales</taxon>
        <taxon>Sphingomonadaceae</taxon>
        <taxon>Sphingomicrobium</taxon>
    </lineage>
</organism>
<dbReference type="Proteomes" id="UP001155128">
    <property type="component" value="Unassembled WGS sequence"/>
</dbReference>
<dbReference type="EMBL" id="JAMSHT010000001">
    <property type="protein sequence ID" value="MCM8556254.1"/>
    <property type="molecule type" value="Genomic_DNA"/>
</dbReference>
<dbReference type="AlphaFoldDB" id="A0A9X2J112"/>